<keyword evidence="2" id="KW-1185">Reference proteome</keyword>
<accession>A0ACA9Q8B9</accession>
<evidence type="ECO:0000313" key="1">
    <source>
        <dbReference type="EMBL" id="CAG8740548.1"/>
    </source>
</evidence>
<organism evidence="1 2">
    <name type="scientific">Dentiscutata heterogama</name>
    <dbReference type="NCBI Taxonomy" id="1316150"/>
    <lineage>
        <taxon>Eukaryota</taxon>
        <taxon>Fungi</taxon>
        <taxon>Fungi incertae sedis</taxon>
        <taxon>Mucoromycota</taxon>
        <taxon>Glomeromycotina</taxon>
        <taxon>Glomeromycetes</taxon>
        <taxon>Diversisporales</taxon>
        <taxon>Gigasporaceae</taxon>
        <taxon>Dentiscutata</taxon>
    </lineage>
</organism>
<feature type="non-terminal residue" evidence="1">
    <location>
        <position position="1"/>
    </location>
</feature>
<dbReference type="EMBL" id="CAJVPU010041028">
    <property type="protein sequence ID" value="CAG8740548.1"/>
    <property type="molecule type" value="Genomic_DNA"/>
</dbReference>
<proteinExistence type="predicted"/>
<protein>
    <submittedName>
        <fullName evidence="1">7142_t:CDS:1</fullName>
    </submittedName>
</protein>
<sequence>PEEADDSVKKEIQEGANECIKLVSIIEKFITTRKNDSIAQSKIDKYFNINVDGTEKLQSLDDLDDL</sequence>
<comment type="caution">
    <text evidence="1">The sequence shown here is derived from an EMBL/GenBank/DDBJ whole genome shotgun (WGS) entry which is preliminary data.</text>
</comment>
<gene>
    <name evidence="1" type="ORF">DHETER_LOCUS14017</name>
</gene>
<dbReference type="Proteomes" id="UP000789702">
    <property type="component" value="Unassembled WGS sequence"/>
</dbReference>
<evidence type="ECO:0000313" key="2">
    <source>
        <dbReference type="Proteomes" id="UP000789702"/>
    </source>
</evidence>
<name>A0ACA9Q8B9_9GLOM</name>
<reference evidence="1" key="1">
    <citation type="submission" date="2021-06" db="EMBL/GenBank/DDBJ databases">
        <authorList>
            <person name="Kallberg Y."/>
            <person name="Tangrot J."/>
            <person name="Rosling A."/>
        </authorList>
    </citation>
    <scope>NUCLEOTIDE SEQUENCE</scope>
    <source>
        <strain evidence="1">IL203A</strain>
    </source>
</reference>
<feature type="non-terminal residue" evidence="1">
    <location>
        <position position="66"/>
    </location>
</feature>